<organism evidence="1 2">
    <name type="scientific">Brevibacterium aurantiacum</name>
    <dbReference type="NCBI Taxonomy" id="273384"/>
    <lineage>
        <taxon>Bacteria</taxon>
        <taxon>Bacillati</taxon>
        <taxon>Actinomycetota</taxon>
        <taxon>Actinomycetes</taxon>
        <taxon>Micrococcales</taxon>
        <taxon>Brevibacteriaceae</taxon>
        <taxon>Brevibacterium</taxon>
    </lineage>
</organism>
<sequence length="130" mass="15349">MDKFADKSETLTILKVEAPDLSQEHPRLPKKKYRVRLELNRYPHPGEIYAIERNRFSLKAKVQQWFIIVDNTNLERIEEIAISLNKYVQSSSQKVLLARSEKLAREARVDGTKQDREARLREKARGIKFR</sequence>
<comment type="caution">
    <text evidence="1">The sequence shown here is derived from an EMBL/GenBank/DDBJ whole genome shotgun (WGS) entry which is preliminary data.</text>
</comment>
<reference evidence="1 2" key="1">
    <citation type="journal article" date="2017" name="Elife">
        <title>Extensive horizontal gene transfer in cheese-associated bacteria.</title>
        <authorList>
            <person name="Bonham K.S."/>
            <person name="Wolfe B.E."/>
            <person name="Dutton R.J."/>
        </authorList>
    </citation>
    <scope>NUCLEOTIDE SEQUENCE [LARGE SCALE GENOMIC DNA]</scope>
    <source>
        <strain evidence="1 2">962_8</strain>
    </source>
</reference>
<dbReference type="Proteomes" id="UP000218620">
    <property type="component" value="Unassembled WGS sequence"/>
</dbReference>
<proteinExistence type="predicted"/>
<evidence type="ECO:0000313" key="1">
    <source>
        <dbReference type="EMBL" id="PCC42319.1"/>
    </source>
</evidence>
<name>A0A2A3YSU9_BREAU</name>
<gene>
    <name evidence="1" type="ORF">CIK65_12910</name>
</gene>
<dbReference type="RefSeq" id="WP_096178762.1">
    <property type="nucleotide sequence ID" value="NZ_NRGQ01000019.1"/>
</dbReference>
<protein>
    <submittedName>
        <fullName evidence="1">Uncharacterized protein</fullName>
    </submittedName>
</protein>
<accession>A0A2A3YSU9</accession>
<dbReference type="EMBL" id="NRGQ01000019">
    <property type="protein sequence ID" value="PCC42319.1"/>
    <property type="molecule type" value="Genomic_DNA"/>
</dbReference>
<evidence type="ECO:0000313" key="2">
    <source>
        <dbReference type="Proteomes" id="UP000218620"/>
    </source>
</evidence>
<dbReference type="AlphaFoldDB" id="A0A2A3YSU9"/>